<name>A0A369V901_9ACTN</name>
<evidence type="ECO:0000313" key="1">
    <source>
        <dbReference type="EMBL" id="RDD89534.1"/>
    </source>
</evidence>
<comment type="caution">
    <text evidence="1">The sequence shown here is derived from an EMBL/GenBank/DDBJ whole genome shotgun (WGS) entry which is preliminary data.</text>
</comment>
<accession>A0A369V901</accession>
<gene>
    <name evidence="1" type="ORF">DVZ84_11265</name>
</gene>
<evidence type="ECO:0000313" key="2">
    <source>
        <dbReference type="Proteomes" id="UP000253742"/>
    </source>
</evidence>
<sequence length="71" mass="8304">MSITQQYLLDAHRARQLGEPVPPAPGTHELRVLRAWWERRRFRAVLAGRPARGGLWLLRRRRRSRGPRALG</sequence>
<dbReference type="AlphaFoldDB" id="A0A369V901"/>
<dbReference type="EMBL" id="QQBH01000005">
    <property type="protein sequence ID" value="RDD89534.1"/>
    <property type="molecule type" value="Genomic_DNA"/>
</dbReference>
<proteinExistence type="predicted"/>
<organism evidence="1 2">
    <name type="scientific">Streptomyces parvulus</name>
    <dbReference type="NCBI Taxonomy" id="146923"/>
    <lineage>
        <taxon>Bacteria</taxon>
        <taxon>Bacillati</taxon>
        <taxon>Actinomycetota</taxon>
        <taxon>Actinomycetes</taxon>
        <taxon>Kitasatosporales</taxon>
        <taxon>Streptomycetaceae</taxon>
        <taxon>Streptomyces</taxon>
    </lineage>
</organism>
<dbReference type="OrthoDB" id="4333273at2"/>
<dbReference type="RefSeq" id="WP_114528631.1">
    <property type="nucleotide sequence ID" value="NZ_JBHYWK010000034.1"/>
</dbReference>
<reference evidence="1 2" key="1">
    <citation type="submission" date="2018-07" db="EMBL/GenBank/DDBJ databases">
        <title>Genome guided investigation of antibiotics producing actinomycetales strain isolated from a Macau mangrove ecosystem.</title>
        <authorList>
            <person name="Hu D."/>
        </authorList>
    </citation>
    <scope>NUCLEOTIDE SEQUENCE [LARGE SCALE GENOMIC DNA]</scope>
    <source>
        <strain evidence="1 2">2297</strain>
    </source>
</reference>
<dbReference type="Proteomes" id="UP000253742">
    <property type="component" value="Unassembled WGS sequence"/>
</dbReference>
<protein>
    <submittedName>
        <fullName evidence="1">Uncharacterized protein</fullName>
    </submittedName>
</protein>